<sequence>GALPAVAGGGGGGDPPARDRALQLDLPGGRPVAGQLPRLRQAGRGGPGDAPAADRRWDAGRHLPGELRAGLVGVPPARL</sequence>
<protein>
    <submittedName>
        <fullName evidence="2">Uncharacterized protein</fullName>
    </submittedName>
</protein>
<evidence type="ECO:0000256" key="1">
    <source>
        <dbReference type="SAM" id="MobiDB-lite"/>
    </source>
</evidence>
<feature type="non-terminal residue" evidence="2">
    <location>
        <position position="79"/>
    </location>
</feature>
<accession>A0A6J4P5H1</accession>
<feature type="region of interest" description="Disordered" evidence="1">
    <location>
        <begin position="1"/>
        <end position="61"/>
    </location>
</feature>
<feature type="non-terminal residue" evidence="2">
    <location>
        <position position="1"/>
    </location>
</feature>
<dbReference type="AlphaFoldDB" id="A0A6J4P5H1"/>
<reference evidence="2" key="1">
    <citation type="submission" date="2020-02" db="EMBL/GenBank/DDBJ databases">
        <authorList>
            <person name="Meier V. D."/>
        </authorList>
    </citation>
    <scope>NUCLEOTIDE SEQUENCE</scope>
    <source>
        <strain evidence="2">AVDCRST_MAG66</strain>
    </source>
</reference>
<evidence type="ECO:0000313" key="2">
    <source>
        <dbReference type="EMBL" id="CAA9404098.1"/>
    </source>
</evidence>
<dbReference type="EMBL" id="CADCUS010000243">
    <property type="protein sequence ID" value="CAA9404098.1"/>
    <property type="molecule type" value="Genomic_DNA"/>
</dbReference>
<organism evidence="2">
    <name type="scientific">uncultured Pseudonocardia sp</name>
    <dbReference type="NCBI Taxonomy" id="211455"/>
    <lineage>
        <taxon>Bacteria</taxon>
        <taxon>Bacillati</taxon>
        <taxon>Actinomycetota</taxon>
        <taxon>Actinomycetes</taxon>
        <taxon>Pseudonocardiales</taxon>
        <taxon>Pseudonocardiaceae</taxon>
        <taxon>Pseudonocardia</taxon>
        <taxon>environmental samples</taxon>
    </lineage>
</organism>
<feature type="compositionally biased region" description="Basic and acidic residues" evidence="1">
    <location>
        <begin position="52"/>
        <end position="61"/>
    </location>
</feature>
<proteinExistence type="predicted"/>
<gene>
    <name evidence="2" type="ORF">AVDCRST_MAG66-1605</name>
</gene>
<name>A0A6J4P5H1_9PSEU</name>